<keyword evidence="4" id="KW-0812">Transmembrane</keyword>
<gene>
    <name evidence="7" type="ORF">BCO71171_02075</name>
    <name evidence="6" type="ORF">DF051_32495</name>
</gene>
<dbReference type="InterPro" id="IPR002577">
    <property type="entry name" value="HTH_HxlR"/>
</dbReference>
<keyword evidence="2" id="KW-0238">DNA-binding</keyword>
<proteinExistence type="predicted"/>
<evidence type="ECO:0000313" key="9">
    <source>
        <dbReference type="Proteomes" id="UP000494182"/>
    </source>
</evidence>
<dbReference type="Gene3D" id="1.10.10.10">
    <property type="entry name" value="Winged helix-like DNA-binding domain superfamily/Winged helix DNA-binding domain"/>
    <property type="match status" value="1"/>
</dbReference>
<evidence type="ECO:0000313" key="8">
    <source>
        <dbReference type="Proteomes" id="UP000277921"/>
    </source>
</evidence>
<organism evidence="6 8">
    <name type="scientific">Burkholderia contaminans</name>
    <dbReference type="NCBI Taxonomy" id="488447"/>
    <lineage>
        <taxon>Bacteria</taxon>
        <taxon>Pseudomonadati</taxon>
        <taxon>Pseudomonadota</taxon>
        <taxon>Betaproteobacteria</taxon>
        <taxon>Burkholderiales</taxon>
        <taxon>Burkholderiaceae</taxon>
        <taxon>Burkholderia</taxon>
        <taxon>Burkholderia cepacia complex</taxon>
    </lineage>
</organism>
<evidence type="ECO:0000256" key="2">
    <source>
        <dbReference type="ARBA" id="ARBA00023125"/>
    </source>
</evidence>
<reference evidence="6 8" key="1">
    <citation type="submission" date="2018-08" db="EMBL/GenBank/DDBJ databases">
        <title>Comparative analysis of Burkholderia isolates from Puerto Rico.</title>
        <authorList>
            <person name="Hall C."/>
            <person name="Sahl J."/>
            <person name="Wagner D."/>
        </authorList>
    </citation>
    <scope>NUCLEOTIDE SEQUENCE [LARGE SCALE GENOMIC DNA]</scope>
    <source>
        <strain evidence="6 8">Bp9025</strain>
    </source>
</reference>
<feature type="transmembrane region" description="Helical" evidence="4">
    <location>
        <begin position="78"/>
        <end position="97"/>
    </location>
</feature>
<dbReference type="PANTHER" id="PTHR33204:SF17">
    <property type="entry name" value="TRANSCRIPTIONAL REGULATORY PROTEIN"/>
    <property type="match status" value="1"/>
</dbReference>
<dbReference type="Pfam" id="PF01638">
    <property type="entry name" value="HxlR"/>
    <property type="match status" value="1"/>
</dbReference>
<dbReference type="SUPFAM" id="SSF46785">
    <property type="entry name" value="Winged helix' DNA-binding domain"/>
    <property type="match status" value="1"/>
</dbReference>
<dbReference type="RefSeq" id="WP_089425478.1">
    <property type="nucleotide sequence ID" value="NZ_CABVQT010000004.1"/>
</dbReference>
<name>A0A3N8P6U5_9BURK</name>
<evidence type="ECO:0000313" key="6">
    <source>
        <dbReference type="EMBL" id="RQT07401.1"/>
    </source>
</evidence>
<dbReference type="CDD" id="cd00090">
    <property type="entry name" value="HTH_ARSR"/>
    <property type="match status" value="1"/>
</dbReference>
<dbReference type="EMBL" id="CABVQT010000004">
    <property type="protein sequence ID" value="VWD04682.1"/>
    <property type="molecule type" value="Genomic_DNA"/>
</dbReference>
<protein>
    <submittedName>
        <fullName evidence="6 7">Transcriptional regulator</fullName>
    </submittedName>
</protein>
<keyword evidence="1" id="KW-0805">Transcription regulation</keyword>
<evidence type="ECO:0000256" key="1">
    <source>
        <dbReference type="ARBA" id="ARBA00023015"/>
    </source>
</evidence>
<dbReference type="EMBL" id="QTQV01000027">
    <property type="protein sequence ID" value="RQT07401.1"/>
    <property type="molecule type" value="Genomic_DNA"/>
</dbReference>
<reference evidence="7 9" key="2">
    <citation type="submission" date="2019-09" db="EMBL/GenBank/DDBJ databases">
        <authorList>
            <person name="Depoorter E."/>
        </authorList>
    </citation>
    <scope>NUCLEOTIDE SEQUENCE [LARGE SCALE GENOMIC DNA]</scope>
    <source>
        <strain evidence="7">R-71171</strain>
    </source>
</reference>
<keyword evidence="3" id="KW-0804">Transcription</keyword>
<dbReference type="InterPro" id="IPR011991">
    <property type="entry name" value="ArsR-like_HTH"/>
</dbReference>
<evidence type="ECO:0000313" key="7">
    <source>
        <dbReference type="EMBL" id="VWD04682.1"/>
    </source>
</evidence>
<accession>A0A3N8P6U5</accession>
<keyword evidence="4" id="KW-0472">Membrane</keyword>
<dbReference type="AlphaFoldDB" id="A0A3N8P6U5"/>
<dbReference type="InterPro" id="IPR036388">
    <property type="entry name" value="WH-like_DNA-bd_sf"/>
</dbReference>
<dbReference type="PANTHER" id="PTHR33204">
    <property type="entry name" value="TRANSCRIPTIONAL REGULATOR, MARR FAMILY"/>
    <property type="match status" value="1"/>
</dbReference>
<sequence length="169" mass="19218">MRTTSFKSMECPTARALDCIGESWTLLILRDALQGCTRFDEFQRSVGIATNTLTRRLKRLVDQGLLERRRYMTRPTRYEYVLTQMGIDLFPLLVVLFDWGSKYLVNDGVAVQQIDRESGRVLESVVVDRNDLQPITVDRVLLKAGPVASAAVHERVEQVRELRESASGS</sequence>
<evidence type="ECO:0000256" key="3">
    <source>
        <dbReference type="ARBA" id="ARBA00023163"/>
    </source>
</evidence>
<evidence type="ECO:0000256" key="4">
    <source>
        <dbReference type="SAM" id="Phobius"/>
    </source>
</evidence>
<dbReference type="GO" id="GO:0003677">
    <property type="term" value="F:DNA binding"/>
    <property type="evidence" value="ECO:0007669"/>
    <property type="project" value="UniProtKB-KW"/>
</dbReference>
<dbReference type="GO" id="GO:0006355">
    <property type="term" value="P:regulation of DNA-templated transcription"/>
    <property type="evidence" value="ECO:0007669"/>
    <property type="project" value="UniProtKB-ARBA"/>
</dbReference>
<dbReference type="InterPro" id="IPR036390">
    <property type="entry name" value="WH_DNA-bd_sf"/>
</dbReference>
<dbReference type="Proteomes" id="UP000494182">
    <property type="component" value="Unassembled WGS sequence"/>
</dbReference>
<dbReference type="PROSITE" id="PS51118">
    <property type="entry name" value="HTH_HXLR"/>
    <property type="match status" value="1"/>
</dbReference>
<evidence type="ECO:0000259" key="5">
    <source>
        <dbReference type="PROSITE" id="PS51118"/>
    </source>
</evidence>
<feature type="domain" description="HTH hxlR-type" evidence="5">
    <location>
        <begin position="11"/>
        <end position="108"/>
    </location>
</feature>
<dbReference type="Proteomes" id="UP000277921">
    <property type="component" value="Unassembled WGS sequence"/>
</dbReference>
<keyword evidence="4" id="KW-1133">Transmembrane helix</keyword>